<name>A0A0D2AC72_9EURO</name>
<dbReference type="PANTHER" id="PTHR38788:SF3">
    <property type="entry name" value="CLR5 DOMAIN-CONTAINING PROTEIN"/>
    <property type="match status" value="1"/>
</dbReference>
<dbReference type="AlphaFoldDB" id="A0A0D2AC72"/>
<reference evidence="3 4" key="1">
    <citation type="submission" date="2015-01" db="EMBL/GenBank/DDBJ databases">
        <title>The Genome Sequence of Cladophialophora immunda CBS83496.</title>
        <authorList>
            <consortium name="The Broad Institute Genomics Platform"/>
            <person name="Cuomo C."/>
            <person name="de Hoog S."/>
            <person name="Gorbushina A."/>
            <person name="Stielow B."/>
            <person name="Teixiera M."/>
            <person name="Abouelleil A."/>
            <person name="Chapman S.B."/>
            <person name="Priest M."/>
            <person name="Young S.K."/>
            <person name="Wortman J."/>
            <person name="Nusbaum C."/>
            <person name="Birren B."/>
        </authorList>
    </citation>
    <scope>NUCLEOTIDE SEQUENCE [LARGE SCALE GENOMIC DNA]</scope>
    <source>
        <strain evidence="3 4">CBS 83496</strain>
    </source>
</reference>
<feature type="domain" description="Clr5" evidence="2">
    <location>
        <begin position="58"/>
        <end position="110"/>
    </location>
</feature>
<proteinExistence type="predicted"/>
<evidence type="ECO:0000313" key="3">
    <source>
        <dbReference type="EMBL" id="KIW22417.1"/>
    </source>
</evidence>
<dbReference type="GeneID" id="27351498"/>
<organism evidence="3 4">
    <name type="scientific">Cladophialophora immunda</name>
    <dbReference type="NCBI Taxonomy" id="569365"/>
    <lineage>
        <taxon>Eukaryota</taxon>
        <taxon>Fungi</taxon>
        <taxon>Dikarya</taxon>
        <taxon>Ascomycota</taxon>
        <taxon>Pezizomycotina</taxon>
        <taxon>Eurotiomycetes</taxon>
        <taxon>Chaetothyriomycetidae</taxon>
        <taxon>Chaetothyriales</taxon>
        <taxon>Herpotrichiellaceae</taxon>
        <taxon>Cladophialophora</taxon>
    </lineage>
</organism>
<protein>
    <recommendedName>
        <fullName evidence="2">Clr5 domain-containing protein</fullName>
    </recommendedName>
</protein>
<dbReference type="Proteomes" id="UP000054466">
    <property type="component" value="Unassembled WGS sequence"/>
</dbReference>
<dbReference type="OrthoDB" id="539213at2759"/>
<accession>A0A0D2AC72</accession>
<dbReference type="Gene3D" id="1.25.40.10">
    <property type="entry name" value="Tetratricopeptide repeat domain"/>
    <property type="match status" value="1"/>
</dbReference>
<dbReference type="HOGENOM" id="CLU_031973_0_0_1"/>
<dbReference type="EMBL" id="KN847047">
    <property type="protein sequence ID" value="KIW22417.1"/>
    <property type="molecule type" value="Genomic_DNA"/>
</dbReference>
<dbReference type="VEuPathDB" id="FungiDB:PV07_12304"/>
<feature type="compositionally biased region" description="Low complexity" evidence="1">
    <location>
        <begin position="212"/>
        <end position="226"/>
    </location>
</feature>
<dbReference type="STRING" id="569365.A0A0D2AC72"/>
<dbReference type="InterPro" id="IPR011990">
    <property type="entry name" value="TPR-like_helical_dom_sf"/>
</dbReference>
<evidence type="ECO:0000259" key="2">
    <source>
        <dbReference type="Pfam" id="PF14420"/>
    </source>
</evidence>
<dbReference type="InterPro" id="IPR025676">
    <property type="entry name" value="Clr5_dom"/>
</dbReference>
<dbReference type="RefSeq" id="XP_016242633.1">
    <property type="nucleotide sequence ID" value="XM_016399821.1"/>
</dbReference>
<gene>
    <name evidence="3" type="ORF">PV07_12304</name>
</gene>
<sequence length="594" mass="65838">MLALRVPTPHRTMPYSSADSLAAVSADCSLGRSATLPLLASATPSVVHNPRATVPRTPQEWNEHRGVITHLYRDRELPLKEVQRIMETEYNFKATKRMYNTRLNQWNIRKNYRAEEKELLASRIAQAHLQSRPVSEVTFKGRPVKLHRVLRHIRDPKRGKAVRQNQRLPPTRTTDDEGTSDSSSASNPVRDDDMVRVCSRAPEPSCATPVESGNTTSSLLTPSSSGLDDDMETFEIIQRDELHVEPPPPSPPIFPPKDNLNMELLLHQTRSYYLDVMGSSVTDSFNSGSHVVDNTTVFWSNVKSGIYFLKKQFPNLAWPLLNEACVLAGDVFAQTPVLFLNSVFTVLSPINMRVYPQVRSTLLRYLSSMAAIKLKSRQHPLAVICREIARDGALGEASEAASNLTLALCTQTLGRDHGATFAVHRSLISLLRRAKRLDAAKRQGETLVNVTEQALTSSLSSSSSRSSVDIYHRRPAGVVMTDLCTALTELVHVHMDLGQHAVARGLCSSVIQNYQTIQGVHFPDTRAAYAMEDMAELGLCLGDRADAVYWLRQALDASCMLRGEADAATQHVRDKLRGLTDDDGGLADLESLDV</sequence>
<feature type="region of interest" description="Disordered" evidence="1">
    <location>
        <begin position="148"/>
        <end position="228"/>
    </location>
</feature>
<evidence type="ECO:0000256" key="1">
    <source>
        <dbReference type="SAM" id="MobiDB-lite"/>
    </source>
</evidence>
<evidence type="ECO:0000313" key="4">
    <source>
        <dbReference type="Proteomes" id="UP000054466"/>
    </source>
</evidence>
<dbReference type="PANTHER" id="PTHR38788">
    <property type="entry name" value="CLR5 DOMAIN-CONTAINING PROTEIN"/>
    <property type="match status" value="1"/>
</dbReference>
<dbReference type="Pfam" id="PF14420">
    <property type="entry name" value="Clr5"/>
    <property type="match status" value="1"/>
</dbReference>
<feature type="compositionally biased region" description="Polar residues" evidence="1">
    <location>
        <begin position="163"/>
        <end position="172"/>
    </location>
</feature>
<keyword evidence="4" id="KW-1185">Reference proteome</keyword>